<proteinExistence type="predicted"/>
<evidence type="ECO:0000313" key="3">
    <source>
        <dbReference type="Proteomes" id="UP000075683"/>
    </source>
</evidence>
<reference evidence="2 3" key="1">
    <citation type="submission" date="2016-01" db="EMBL/GenBank/DDBJ databases">
        <title>Draft Genome Sequences of Seven Thermophilic Sporeformers Isolated from Foods.</title>
        <authorList>
            <person name="Berendsen E.M."/>
            <person name="Wells-Bennik M.H."/>
            <person name="Krawcyk A.O."/>
            <person name="De Jong A."/>
            <person name="Holsappel S."/>
            <person name="Eijlander R.T."/>
            <person name="Kuipers O.P."/>
        </authorList>
    </citation>
    <scope>NUCLEOTIDE SEQUENCE [LARGE SCALE GENOMIC DNA]</scope>
    <source>
        <strain evidence="2 3">B4135</strain>
    </source>
</reference>
<sequence>MQKLFHFRKAVFPRRGPGFYTNMEVWQKKFPLSESRIRRRSEEGDSSMTAGFDIPPRRRNGKTCRSRRDFLLTEF</sequence>
<gene>
    <name evidence="2" type="ORF">B4135_0447</name>
</gene>
<evidence type="ECO:0000256" key="1">
    <source>
        <dbReference type="SAM" id="MobiDB-lite"/>
    </source>
</evidence>
<protein>
    <submittedName>
        <fullName evidence="2">Uncharacterized protein</fullName>
    </submittedName>
</protein>
<accession>A0A150L924</accession>
<dbReference type="AlphaFoldDB" id="A0A150L924"/>
<feature type="region of interest" description="Disordered" evidence="1">
    <location>
        <begin position="37"/>
        <end position="61"/>
    </location>
</feature>
<name>A0A150L924_9BACI</name>
<comment type="caution">
    <text evidence="2">The sequence shown here is derived from an EMBL/GenBank/DDBJ whole genome shotgun (WGS) entry which is preliminary data.</text>
</comment>
<dbReference type="Proteomes" id="UP000075683">
    <property type="component" value="Unassembled WGS sequence"/>
</dbReference>
<dbReference type="EMBL" id="LQYT01000135">
    <property type="protein sequence ID" value="KYD08765.1"/>
    <property type="molecule type" value="Genomic_DNA"/>
</dbReference>
<organism evidence="2 3">
    <name type="scientific">Caldibacillus debilis</name>
    <dbReference type="NCBI Taxonomy" id="301148"/>
    <lineage>
        <taxon>Bacteria</taxon>
        <taxon>Bacillati</taxon>
        <taxon>Bacillota</taxon>
        <taxon>Bacilli</taxon>
        <taxon>Bacillales</taxon>
        <taxon>Bacillaceae</taxon>
        <taxon>Caldibacillus</taxon>
    </lineage>
</organism>
<evidence type="ECO:0000313" key="2">
    <source>
        <dbReference type="EMBL" id="KYD08765.1"/>
    </source>
</evidence>